<sequence>MLNQNKPLSIKILGVIFAAINLISISLGLISCSNEVQNPLNRTEQQNERYKNQSNQESESEQENDGDEDDDEKKNRKDKKEEDDDD</sequence>
<evidence type="ECO:0008006" key="5">
    <source>
        <dbReference type="Google" id="ProtNLM"/>
    </source>
</evidence>
<comment type="caution">
    <text evidence="3">The sequence shown here is derived from an EMBL/GenBank/DDBJ whole genome shotgun (WGS) entry which is preliminary data.</text>
</comment>
<proteinExistence type="predicted"/>
<reference evidence="3" key="1">
    <citation type="submission" date="2021-05" db="EMBL/GenBank/DDBJ databases">
        <authorList>
            <person name="Pietrasiak N."/>
            <person name="Ward R."/>
            <person name="Stajich J.E."/>
            <person name="Kurbessoian T."/>
        </authorList>
    </citation>
    <scope>NUCLEOTIDE SEQUENCE</scope>
    <source>
        <strain evidence="3">JT2-VF2</strain>
    </source>
</reference>
<dbReference type="Proteomes" id="UP000715781">
    <property type="component" value="Unassembled WGS sequence"/>
</dbReference>
<dbReference type="AlphaFoldDB" id="A0A951UEH1"/>
<feature type="transmembrane region" description="Helical" evidence="2">
    <location>
        <begin position="12"/>
        <end position="30"/>
    </location>
</feature>
<gene>
    <name evidence="3" type="ORF">KME32_04300</name>
</gene>
<keyword evidence="2" id="KW-1133">Transmembrane helix</keyword>
<feature type="compositionally biased region" description="Acidic residues" evidence="1">
    <location>
        <begin position="58"/>
        <end position="71"/>
    </location>
</feature>
<feature type="region of interest" description="Disordered" evidence="1">
    <location>
        <begin position="40"/>
        <end position="86"/>
    </location>
</feature>
<evidence type="ECO:0000256" key="1">
    <source>
        <dbReference type="SAM" id="MobiDB-lite"/>
    </source>
</evidence>
<dbReference type="EMBL" id="JAHHHN010000002">
    <property type="protein sequence ID" value="MBW4560374.1"/>
    <property type="molecule type" value="Genomic_DNA"/>
</dbReference>
<keyword evidence="2" id="KW-0812">Transmembrane</keyword>
<accession>A0A951UEH1</accession>
<evidence type="ECO:0000313" key="3">
    <source>
        <dbReference type="EMBL" id="MBW4560374.1"/>
    </source>
</evidence>
<evidence type="ECO:0000313" key="4">
    <source>
        <dbReference type="Proteomes" id="UP000715781"/>
    </source>
</evidence>
<evidence type="ECO:0000256" key="2">
    <source>
        <dbReference type="SAM" id="Phobius"/>
    </source>
</evidence>
<organism evidence="3 4">
    <name type="scientific">Mojavia pulchra JT2-VF2</name>
    <dbReference type="NCBI Taxonomy" id="287848"/>
    <lineage>
        <taxon>Bacteria</taxon>
        <taxon>Bacillati</taxon>
        <taxon>Cyanobacteriota</taxon>
        <taxon>Cyanophyceae</taxon>
        <taxon>Nostocales</taxon>
        <taxon>Nostocaceae</taxon>
    </lineage>
</organism>
<name>A0A951UEH1_9NOST</name>
<protein>
    <recommendedName>
        <fullName evidence="5">Lipoprotein</fullName>
    </recommendedName>
</protein>
<dbReference type="PROSITE" id="PS51257">
    <property type="entry name" value="PROKAR_LIPOPROTEIN"/>
    <property type="match status" value="1"/>
</dbReference>
<reference evidence="3" key="2">
    <citation type="journal article" date="2022" name="Microbiol. Resour. Announc.">
        <title>Metagenome Sequencing to Explore Phylogenomics of Terrestrial Cyanobacteria.</title>
        <authorList>
            <person name="Ward R.D."/>
            <person name="Stajich J.E."/>
            <person name="Johansen J.R."/>
            <person name="Huntemann M."/>
            <person name="Clum A."/>
            <person name="Foster B."/>
            <person name="Foster B."/>
            <person name="Roux S."/>
            <person name="Palaniappan K."/>
            <person name="Varghese N."/>
            <person name="Mukherjee S."/>
            <person name="Reddy T.B.K."/>
            <person name="Daum C."/>
            <person name="Copeland A."/>
            <person name="Chen I.A."/>
            <person name="Ivanova N.N."/>
            <person name="Kyrpides N.C."/>
            <person name="Shapiro N."/>
            <person name="Eloe-Fadrosh E.A."/>
            <person name="Pietrasiak N."/>
        </authorList>
    </citation>
    <scope>NUCLEOTIDE SEQUENCE</scope>
    <source>
        <strain evidence="3">JT2-VF2</strain>
    </source>
</reference>
<keyword evidence="2" id="KW-0472">Membrane</keyword>